<dbReference type="InterPro" id="IPR029058">
    <property type="entry name" value="AB_hydrolase_fold"/>
</dbReference>
<dbReference type="OrthoDB" id="446683at2759"/>
<sequence length="300" mass="33167">MEPAHLPNTCQYTAKTDRGDYVVQVAWPLIWGEDRVPHKEEPVNTLYVVDGNAYFFTAVDVTRRLEFTNGGRTVVVGIGYPNKKCVYDHRRGPDLTPPTASGKYDIPLDAYGQKQDHLPFGEASKFLATIETSIMPHVQDTLFPKAGLGAGRKALFGHSYGGIFVLNALYTKPQAFDTFIAASPVTWWNHDSILKEQEPAFRARTETVDKPPALLLTYGSTTSEVKQVQGEADKTFAARKAMAEDDKMTGVVAGIAERLRGSPHLRSVWTWKFEGEDHGSSSVTAVQQGIIKFLTEPHIG</sequence>
<organism evidence="3 4">
    <name type="scientific">Dactylonectria estremocensis</name>
    <dbReference type="NCBI Taxonomy" id="1079267"/>
    <lineage>
        <taxon>Eukaryota</taxon>
        <taxon>Fungi</taxon>
        <taxon>Dikarya</taxon>
        <taxon>Ascomycota</taxon>
        <taxon>Pezizomycotina</taxon>
        <taxon>Sordariomycetes</taxon>
        <taxon>Hypocreomycetidae</taxon>
        <taxon>Hypocreales</taxon>
        <taxon>Nectriaceae</taxon>
        <taxon>Dactylonectria</taxon>
    </lineage>
</organism>
<name>A0A9P9IMF5_9HYPO</name>
<dbReference type="Pfam" id="PF00756">
    <property type="entry name" value="Esterase"/>
    <property type="match status" value="1"/>
</dbReference>
<comment type="similarity">
    <text evidence="1">Belongs to the esterase D family.</text>
</comment>
<protein>
    <submittedName>
        <fullName evidence="3">Alpha/Beta hydrolase protein</fullName>
    </submittedName>
</protein>
<dbReference type="SUPFAM" id="SSF53474">
    <property type="entry name" value="alpha/beta-Hydrolases"/>
    <property type="match status" value="1"/>
</dbReference>
<dbReference type="AlphaFoldDB" id="A0A9P9IMF5"/>
<reference evidence="3" key="1">
    <citation type="journal article" date="2021" name="Nat. Commun.">
        <title>Genetic determinants of endophytism in the Arabidopsis root mycobiome.</title>
        <authorList>
            <person name="Mesny F."/>
            <person name="Miyauchi S."/>
            <person name="Thiergart T."/>
            <person name="Pickel B."/>
            <person name="Atanasova L."/>
            <person name="Karlsson M."/>
            <person name="Huettel B."/>
            <person name="Barry K.W."/>
            <person name="Haridas S."/>
            <person name="Chen C."/>
            <person name="Bauer D."/>
            <person name="Andreopoulos W."/>
            <person name="Pangilinan J."/>
            <person name="LaButti K."/>
            <person name="Riley R."/>
            <person name="Lipzen A."/>
            <person name="Clum A."/>
            <person name="Drula E."/>
            <person name="Henrissat B."/>
            <person name="Kohler A."/>
            <person name="Grigoriev I.V."/>
            <person name="Martin F.M."/>
            <person name="Hacquard S."/>
        </authorList>
    </citation>
    <scope>NUCLEOTIDE SEQUENCE</scope>
    <source>
        <strain evidence="3">MPI-CAGE-AT-0021</strain>
    </source>
</reference>
<comment type="caution">
    <text evidence="3">The sequence shown here is derived from an EMBL/GenBank/DDBJ whole genome shotgun (WGS) entry which is preliminary data.</text>
</comment>
<accession>A0A9P9IMF5</accession>
<proteinExistence type="inferred from homology"/>
<dbReference type="InterPro" id="IPR052558">
    <property type="entry name" value="Siderophore_Hydrolase_D"/>
</dbReference>
<dbReference type="Proteomes" id="UP000717696">
    <property type="component" value="Unassembled WGS sequence"/>
</dbReference>
<evidence type="ECO:0000256" key="1">
    <source>
        <dbReference type="ARBA" id="ARBA00005622"/>
    </source>
</evidence>
<keyword evidence="2 3" id="KW-0378">Hydrolase</keyword>
<gene>
    <name evidence="3" type="ORF">B0J13DRAFT_588600</name>
</gene>
<dbReference type="EMBL" id="JAGMUU010000022">
    <property type="protein sequence ID" value="KAH7127878.1"/>
    <property type="molecule type" value="Genomic_DNA"/>
</dbReference>
<dbReference type="GO" id="GO:0016788">
    <property type="term" value="F:hydrolase activity, acting on ester bonds"/>
    <property type="evidence" value="ECO:0007669"/>
    <property type="project" value="TreeGrafter"/>
</dbReference>
<dbReference type="PANTHER" id="PTHR40841:SF2">
    <property type="entry name" value="SIDEROPHORE-DEGRADING ESTERASE (EUROFUNG)"/>
    <property type="match status" value="1"/>
</dbReference>
<keyword evidence="4" id="KW-1185">Reference proteome</keyword>
<dbReference type="Gene3D" id="3.40.50.1820">
    <property type="entry name" value="alpha/beta hydrolase"/>
    <property type="match status" value="1"/>
</dbReference>
<evidence type="ECO:0000313" key="3">
    <source>
        <dbReference type="EMBL" id="KAH7127878.1"/>
    </source>
</evidence>
<evidence type="ECO:0000256" key="2">
    <source>
        <dbReference type="ARBA" id="ARBA00022801"/>
    </source>
</evidence>
<dbReference type="InterPro" id="IPR000801">
    <property type="entry name" value="Esterase-like"/>
</dbReference>
<dbReference type="PANTHER" id="PTHR40841">
    <property type="entry name" value="SIDEROPHORE TRIACETYLFUSARININE C ESTERASE"/>
    <property type="match status" value="1"/>
</dbReference>
<evidence type="ECO:0000313" key="4">
    <source>
        <dbReference type="Proteomes" id="UP000717696"/>
    </source>
</evidence>